<dbReference type="WBParaSite" id="nRc.2.0.1.t08738-RA">
    <property type="protein sequence ID" value="nRc.2.0.1.t08738-RA"/>
    <property type="gene ID" value="nRc.2.0.1.g08738"/>
</dbReference>
<dbReference type="Proteomes" id="UP000887565">
    <property type="component" value="Unplaced"/>
</dbReference>
<protein>
    <submittedName>
        <fullName evidence="2">Uncharacterized protein</fullName>
    </submittedName>
</protein>
<accession>A0A915I3N0</accession>
<dbReference type="AlphaFoldDB" id="A0A915I3N0"/>
<keyword evidence="1" id="KW-1185">Reference proteome</keyword>
<sequence length="71" mass="8012">MKSLVNETREESTTTVISAEIVTEPTKASAFQNLYDKFMKIFYPGNQENETRNNVDEVFGSIIATNSMENS</sequence>
<evidence type="ECO:0000313" key="1">
    <source>
        <dbReference type="Proteomes" id="UP000887565"/>
    </source>
</evidence>
<organism evidence="1 2">
    <name type="scientific">Romanomermis culicivorax</name>
    <name type="common">Nematode worm</name>
    <dbReference type="NCBI Taxonomy" id="13658"/>
    <lineage>
        <taxon>Eukaryota</taxon>
        <taxon>Metazoa</taxon>
        <taxon>Ecdysozoa</taxon>
        <taxon>Nematoda</taxon>
        <taxon>Enoplea</taxon>
        <taxon>Dorylaimia</taxon>
        <taxon>Mermithida</taxon>
        <taxon>Mermithoidea</taxon>
        <taxon>Mermithidae</taxon>
        <taxon>Romanomermis</taxon>
    </lineage>
</organism>
<name>A0A915I3N0_ROMCU</name>
<proteinExistence type="predicted"/>
<evidence type="ECO:0000313" key="2">
    <source>
        <dbReference type="WBParaSite" id="nRc.2.0.1.t08738-RA"/>
    </source>
</evidence>
<reference evidence="2" key="1">
    <citation type="submission" date="2022-11" db="UniProtKB">
        <authorList>
            <consortium name="WormBaseParasite"/>
        </authorList>
    </citation>
    <scope>IDENTIFICATION</scope>
</reference>